<sequence length="371" mass="39933">MAFNKYIKKAGKEYRLGYTTGTAAAGAAKAAAKLLFKNEKDRTIIIPTPAGIDVELDILNYILNDKSALASVKKDGGDDKDITDGLEIIAKIKEIEQNEIIIKGGKGVGTVTKPGLAVDVGQPAINPVPRKMIKKAIKDYLKPGSGLEVEIIVPEGEKAAAKTFNPDLGIEGGISIIGTTGIVEPMSESAYKESLALKLKQAAESGREKLVFVFGNHGKNKAFELGYQEDEIIRMSNFVGYILDEANDLELKQILIIGHIGKIIKIAGGIFNTHSKVADGRREIIAAQAALNGASQGIIDRIMQANTAEEIAADMIATGNSEIFNQLADKIRDKIKTRLEKNISVDTMIYTFEAGFIGCSEGLRKDELDIG</sequence>
<evidence type="ECO:0000256" key="5">
    <source>
        <dbReference type="HAMAP-Rule" id="MF_00787"/>
    </source>
</evidence>
<dbReference type="PANTHER" id="PTHR35863:SF1">
    <property type="entry name" value="COBALT-PRECORRIN-5B C(1)-METHYLTRANSFERASE"/>
    <property type="match status" value="1"/>
</dbReference>
<evidence type="ECO:0000313" key="7">
    <source>
        <dbReference type="Proteomes" id="UP000621436"/>
    </source>
</evidence>
<dbReference type="AlphaFoldDB" id="A0A931F5T2"/>
<dbReference type="GO" id="GO:0008168">
    <property type="term" value="F:methyltransferase activity"/>
    <property type="evidence" value="ECO:0007669"/>
    <property type="project" value="UniProtKB-UniRule"/>
</dbReference>
<reference evidence="6" key="1">
    <citation type="submission" date="2020-11" db="EMBL/GenBank/DDBJ databases">
        <title>Halonatronomonas betainensis gen. nov., sp. nov. a novel haloalkaliphilic representative of the family Halanaerobiacae capable of betaine degradation.</title>
        <authorList>
            <person name="Boltyanskaya Y."/>
            <person name="Kevbrin V."/>
            <person name="Detkova E."/>
            <person name="Grouzdev D.S."/>
            <person name="Koziaeva V."/>
            <person name="Zhilina T."/>
        </authorList>
    </citation>
    <scope>NUCLEOTIDE SEQUENCE</scope>
    <source>
        <strain evidence="6">Z-7014</strain>
    </source>
</reference>
<comment type="caution">
    <text evidence="6">The sequence shown here is derived from an EMBL/GenBank/DDBJ whole genome shotgun (WGS) entry which is preliminary data.</text>
</comment>
<dbReference type="InterPro" id="IPR002748">
    <property type="entry name" value="CbiD"/>
</dbReference>
<dbReference type="SUPFAM" id="SSF111342">
    <property type="entry name" value="CbiD-like"/>
    <property type="match status" value="1"/>
</dbReference>
<comment type="similarity">
    <text evidence="5">Belongs to the CbiD family.</text>
</comment>
<evidence type="ECO:0000256" key="2">
    <source>
        <dbReference type="ARBA" id="ARBA00022603"/>
    </source>
</evidence>
<evidence type="ECO:0000256" key="1">
    <source>
        <dbReference type="ARBA" id="ARBA00022573"/>
    </source>
</evidence>
<evidence type="ECO:0000256" key="3">
    <source>
        <dbReference type="ARBA" id="ARBA00022679"/>
    </source>
</evidence>
<dbReference type="GO" id="GO:0032259">
    <property type="term" value="P:methylation"/>
    <property type="evidence" value="ECO:0007669"/>
    <property type="project" value="UniProtKB-KW"/>
</dbReference>
<evidence type="ECO:0000256" key="4">
    <source>
        <dbReference type="ARBA" id="ARBA00022691"/>
    </source>
</evidence>
<dbReference type="HAMAP" id="MF_00787">
    <property type="entry name" value="CbiD"/>
    <property type="match status" value="1"/>
</dbReference>
<keyword evidence="3 5" id="KW-0808">Transferase</keyword>
<dbReference type="NCBIfam" id="TIGR00312">
    <property type="entry name" value="cbiD"/>
    <property type="match status" value="1"/>
</dbReference>
<dbReference type="Proteomes" id="UP000621436">
    <property type="component" value="Unassembled WGS sequence"/>
</dbReference>
<name>A0A931F5T2_9FIRM</name>
<comment type="pathway">
    <text evidence="5">Cofactor biosynthesis; adenosylcobalamin biosynthesis; cob(II)yrinate a,c-diamide from sirohydrochlorin (anaerobic route): step 6/10.</text>
</comment>
<dbReference type="InterPro" id="IPR036074">
    <property type="entry name" value="CbiD_sf"/>
</dbReference>
<accession>A0A931F5T2</accession>
<evidence type="ECO:0000313" key="6">
    <source>
        <dbReference type="EMBL" id="MBF8436180.1"/>
    </source>
</evidence>
<dbReference type="EMBL" id="JADPIE010000002">
    <property type="protein sequence ID" value="MBF8436180.1"/>
    <property type="molecule type" value="Genomic_DNA"/>
</dbReference>
<dbReference type="RefSeq" id="WP_270452966.1">
    <property type="nucleotide sequence ID" value="NZ_JADPIE010000002.1"/>
</dbReference>
<dbReference type="EC" id="2.1.1.195" evidence="5"/>
<gene>
    <name evidence="5 6" type="primary">cbiD</name>
    <name evidence="6" type="ORF">I0Q91_03735</name>
</gene>
<dbReference type="Pfam" id="PF01888">
    <property type="entry name" value="CbiD"/>
    <property type="match status" value="1"/>
</dbReference>
<comment type="function">
    <text evidence="5">Catalyzes the methylation of C-1 in cobalt-precorrin-5B to form cobalt-precorrin-6A.</text>
</comment>
<keyword evidence="2 5" id="KW-0489">Methyltransferase</keyword>
<dbReference type="PIRSF" id="PIRSF026782">
    <property type="entry name" value="CbiD"/>
    <property type="match status" value="1"/>
</dbReference>
<keyword evidence="1 5" id="KW-0169">Cobalamin biosynthesis</keyword>
<proteinExistence type="inferred from homology"/>
<comment type="catalytic activity">
    <reaction evidence="5">
        <text>Co-precorrin-5B + S-adenosyl-L-methionine = Co-precorrin-6A + S-adenosyl-L-homocysteine</text>
        <dbReference type="Rhea" id="RHEA:26285"/>
        <dbReference type="ChEBI" id="CHEBI:57856"/>
        <dbReference type="ChEBI" id="CHEBI:59789"/>
        <dbReference type="ChEBI" id="CHEBI:60063"/>
        <dbReference type="ChEBI" id="CHEBI:60064"/>
        <dbReference type="EC" id="2.1.1.195"/>
    </reaction>
</comment>
<dbReference type="Gene3D" id="3.30.2110.10">
    <property type="entry name" value="CbiD-like"/>
    <property type="match status" value="1"/>
</dbReference>
<protein>
    <recommendedName>
        <fullName evidence="5">Cobalt-precorrin-5B C(1)-methyltransferase</fullName>
        <ecNumber evidence="5">2.1.1.195</ecNumber>
    </recommendedName>
    <alternativeName>
        <fullName evidence="5">Cobalt-precorrin-6A synthase</fullName>
    </alternativeName>
</protein>
<dbReference type="PANTHER" id="PTHR35863">
    <property type="entry name" value="COBALT-PRECORRIN-5B C(1)-METHYLTRANSFERASE"/>
    <property type="match status" value="1"/>
</dbReference>
<organism evidence="6 7">
    <name type="scientific">Halonatronomonas betaini</name>
    <dbReference type="NCBI Taxonomy" id="2778430"/>
    <lineage>
        <taxon>Bacteria</taxon>
        <taxon>Bacillati</taxon>
        <taxon>Bacillota</taxon>
        <taxon>Clostridia</taxon>
        <taxon>Halanaerobiales</taxon>
        <taxon>Halarsenatibacteraceae</taxon>
        <taxon>Halonatronomonas</taxon>
    </lineage>
</organism>
<keyword evidence="4 5" id="KW-0949">S-adenosyl-L-methionine</keyword>
<keyword evidence="7" id="KW-1185">Reference proteome</keyword>
<dbReference type="GO" id="GO:0019251">
    <property type="term" value="P:anaerobic cobalamin biosynthetic process"/>
    <property type="evidence" value="ECO:0007669"/>
    <property type="project" value="UniProtKB-UniRule"/>
</dbReference>